<dbReference type="OMA" id="KGHRNND"/>
<dbReference type="InterPro" id="IPR036322">
    <property type="entry name" value="WD40_repeat_dom_sf"/>
</dbReference>
<sequence>MADPKSKSSDTHPNSTETAHGNHEICPGAEGNHTLAAEDAKDVLETSSGIDVSMENSEDTSIGAETLGEKSSESDSLIDSPMAEKGAKGKKSKKVKVEGKGDGVEERMEKMEVEGEMETSGENKEEHAGPSGDGREAGGENKSEDKAEETDSDLDIELGLLDDAKKGSGEDSDSDVVVTRPTRSKRRDSRDEDDSDTEDSDEEKVEDDKKESEDEGDTTWYSLDDRKMPMPKWKVLPSLHQREMGFGRALFPYYACGLTDFVSRFELQHKLDHHEGCVNTLHFNQPGTLLASGSDDLNVVLWDWARNKPVLIYNSGHRSNVFQAKFMPYSGDCTVVSCARDGQVRVAELSSTGVCKGTKKLAQHRGAAHKLALDPDSNCTFLTCGEDAVVFQIDLRDDKPATKLLTTKENDRKLALYTIFTNPVNSHEFSVGGRDHWVRVFDKRKINPETNEGVLKKFCPHHLVDSDIKANITCLVYNHDGSELLASYNDEDIYLFDPTHSDGADFIKRFRGHRNNATVKGVNFYGPQSEMVVSGSDCGHIFLWEKETANIVQFLEGDDGGVVNCLEPHPCSAVLATSGLDHDVKIWAPTAKERTNLEGLKMAVKTNKKERDEENRHNPEMIDGHMLWFLMHHLRRRARRRAREAGEEEASDSEDSSSPSSDSDSDGPSESIQCAPS</sequence>
<dbReference type="Proteomes" id="UP000001554">
    <property type="component" value="Chromosome 1"/>
</dbReference>
<feature type="compositionally biased region" description="Basic and acidic residues" evidence="5">
    <location>
        <begin position="121"/>
        <end position="145"/>
    </location>
</feature>
<evidence type="ECO:0000256" key="3">
    <source>
        <dbReference type="ARBA" id="ARBA00060821"/>
    </source>
</evidence>
<dbReference type="OrthoDB" id="4869960at2759"/>
<evidence type="ECO:0000256" key="2">
    <source>
        <dbReference type="ARBA" id="ARBA00022737"/>
    </source>
</evidence>
<evidence type="ECO:0000313" key="6">
    <source>
        <dbReference type="Proteomes" id="UP000001554"/>
    </source>
</evidence>
<organism evidence="6 7">
    <name type="scientific">Branchiostoma floridae</name>
    <name type="common">Florida lancelet</name>
    <name type="synonym">Amphioxus</name>
    <dbReference type="NCBI Taxonomy" id="7739"/>
    <lineage>
        <taxon>Eukaryota</taxon>
        <taxon>Metazoa</taxon>
        <taxon>Chordata</taxon>
        <taxon>Cephalochordata</taxon>
        <taxon>Leptocardii</taxon>
        <taxon>Amphioxiformes</taxon>
        <taxon>Branchiostomatidae</taxon>
        <taxon>Branchiostoma</taxon>
    </lineage>
</organism>
<dbReference type="KEGG" id="bfo:118413455"/>
<dbReference type="RefSeq" id="XP_035672737.1">
    <property type="nucleotide sequence ID" value="XM_035816844.1"/>
</dbReference>
<comment type="similarity">
    <text evidence="3">Belongs to the WD repeat DCAF8 family.</text>
</comment>
<dbReference type="PANTHER" id="PTHR15574">
    <property type="entry name" value="WD REPEAT DOMAIN-CONTAINING FAMILY"/>
    <property type="match status" value="1"/>
</dbReference>
<evidence type="ECO:0000256" key="5">
    <source>
        <dbReference type="SAM" id="MobiDB-lite"/>
    </source>
</evidence>
<feature type="compositionally biased region" description="Acidic residues" evidence="5">
    <location>
        <begin position="646"/>
        <end position="655"/>
    </location>
</feature>
<evidence type="ECO:0000256" key="4">
    <source>
        <dbReference type="PROSITE-ProRule" id="PRU00221"/>
    </source>
</evidence>
<reference evidence="7" key="2">
    <citation type="submission" date="2025-08" db="UniProtKB">
        <authorList>
            <consortium name="RefSeq"/>
        </authorList>
    </citation>
    <scope>IDENTIFICATION</scope>
    <source>
        <strain evidence="7">S238N-H82</strain>
        <tissue evidence="7">Testes</tissue>
    </source>
</reference>
<dbReference type="SUPFAM" id="SSF50978">
    <property type="entry name" value="WD40 repeat-like"/>
    <property type="match status" value="1"/>
</dbReference>
<evidence type="ECO:0000256" key="1">
    <source>
        <dbReference type="ARBA" id="ARBA00022574"/>
    </source>
</evidence>
<feature type="compositionally biased region" description="Low complexity" evidence="5">
    <location>
        <begin position="656"/>
        <end position="671"/>
    </location>
</feature>
<feature type="repeat" description="WD" evidence="4">
    <location>
        <begin position="271"/>
        <end position="303"/>
    </location>
</feature>
<feature type="compositionally biased region" description="Acidic residues" evidence="5">
    <location>
        <begin position="146"/>
        <end position="156"/>
    </location>
</feature>
<dbReference type="PROSITE" id="PS50294">
    <property type="entry name" value="WD_REPEATS_REGION"/>
    <property type="match status" value="1"/>
</dbReference>
<proteinExistence type="inferred from homology"/>
<accession>A0A9J7MM02</accession>
<keyword evidence="1 4" id="KW-0853">WD repeat</keyword>
<evidence type="ECO:0000313" key="7">
    <source>
        <dbReference type="RefSeq" id="XP_035672737.1"/>
    </source>
</evidence>
<dbReference type="FunFam" id="2.130.10.10:FF:000144">
    <property type="entry name" value="DDB1- and CUL4-associated factor 8"/>
    <property type="match status" value="1"/>
</dbReference>
<dbReference type="SMART" id="SM00320">
    <property type="entry name" value="WD40"/>
    <property type="match status" value="7"/>
</dbReference>
<dbReference type="AlphaFoldDB" id="A0A9J7MM02"/>
<feature type="compositionally biased region" description="Acidic residues" evidence="5">
    <location>
        <begin position="191"/>
        <end position="205"/>
    </location>
</feature>
<dbReference type="GO" id="GO:0005737">
    <property type="term" value="C:cytoplasm"/>
    <property type="evidence" value="ECO:0000318"/>
    <property type="project" value="GO_Central"/>
</dbReference>
<name>A0A9J7MM02_BRAFL</name>
<dbReference type="InterPro" id="IPR045151">
    <property type="entry name" value="DCAF8"/>
</dbReference>
<dbReference type="Pfam" id="PF00400">
    <property type="entry name" value="WD40"/>
    <property type="match status" value="3"/>
</dbReference>
<dbReference type="InterPro" id="IPR001680">
    <property type="entry name" value="WD40_rpt"/>
</dbReference>
<keyword evidence="2" id="KW-0677">Repeat</keyword>
<gene>
    <name evidence="7" type="primary">LOC118413455</name>
</gene>
<dbReference type="Gene3D" id="2.130.10.10">
    <property type="entry name" value="YVTN repeat-like/Quinoprotein amine dehydrogenase"/>
    <property type="match status" value="1"/>
</dbReference>
<feature type="region of interest" description="Disordered" evidence="5">
    <location>
        <begin position="1"/>
        <end position="224"/>
    </location>
</feature>
<reference evidence="6" key="1">
    <citation type="journal article" date="2020" name="Nat. Ecol. Evol.">
        <title>Deeply conserved synteny resolves early events in vertebrate evolution.</title>
        <authorList>
            <person name="Simakov O."/>
            <person name="Marletaz F."/>
            <person name="Yue J.X."/>
            <person name="O'Connell B."/>
            <person name="Jenkins J."/>
            <person name="Brandt A."/>
            <person name="Calef R."/>
            <person name="Tung C.H."/>
            <person name="Huang T.K."/>
            <person name="Schmutz J."/>
            <person name="Satoh N."/>
            <person name="Yu J.K."/>
            <person name="Putnam N.H."/>
            <person name="Green R.E."/>
            <person name="Rokhsar D.S."/>
        </authorList>
    </citation>
    <scope>NUCLEOTIDE SEQUENCE [LARGE SCALE GENOMIC DNA]</scope>
    <source>
        <strain evidence="6">S238N-H82</strain>
    </source>
</reference>
<dbReference type="InterPro" id="IPR015943">
    <property type="entry name" value="WD40/YVTN_repeat-like_dom_sf"/>
</dbReference>
<feature type="compositionally biased region" description="Basic and acidic residues" evidence="5">
    <location>
        <begin position="1"/>
        <end position="10"/>
    </location>
</feature>
<feature type="compositionally biased region" description="Basic and acidic residues" evidence="5">
    <location>
        <begin position="95"/>
        <end position="113"/>
    </location>
</feature>
<feature type="region of interest" description="Disordered" evidence="5">
    <location>
        <begin position="639"/>
        <end position="677"/>
    </location>
</feature>
<dbReference type="PROSITE" id="PS50082">
    <property type="entry name" value="WD_REPEATS_2"/>
    <property type="match status" value="1"/>
</dbReference>
<dbReference type="GO" id="GO:0080008">
    <property type="term" value="C:Cul4-RING E3 ubiquitin ligase complex"/>
    <property type="evidence" value="ECO:0000318"/>
    <property type="project" value="GO_Central"/>
</dbReference>
<keyword evidence="6" id="KW-1185">Reference proteome</keyword>
<protein>
    <submittedName>
        <fullName evidence="7">DDB1- and CUL4-associated factor 8-like</fullName>
    </submittedName>
</protein>
<dbReference type="PANTHER" id="PTHR15574:SF21">
    <property type="entry name" value="DDB1- AND CUL4-ASSOCIATED FACTOR 8"/>
    <property type="match status" value="1"/>
</dbReference>
<dbReference type="GeneID" id="118413455"/>